<reference evidence="3 4" key="1">
    <citation type="submission" date="2022-10" db="EMBL/GenBank/DDBJ databases">
        <title>Roseococcus glaciei nov., sp. nov., isolated from glacier.</title>
        <authorList>
            <person name="Liu Q."/>
            <person name="Xin Y.-H."/>
        </authorList>
    </citation>
    <scope>NUCLEOTIDE SEQUENCE [LARGE SCALE GENOMIC DNA]</scope>
    <source>
        <strain evidence="3 4">MDT2-1-1</strain>
    </source>
</reference>
<comment type="caution">
    <text evidence="3">The sequence shown here is derived from an EMBL/GenBank/DDBJ whole genome shotgun (WGS) entry which is preliminary data.</text>
</comment>
<dbReference type="InterPro" id="IPR051785">
    <property type="entry name" value="MMCE/EMCE_epimerase"/>
</dbReference>
<organism evidence="3 4">
    <name type="scientific">Sabulicella glaciei</name>
    <dbReference type="NCBI Taxonomy" id="2984948"/>
    <lineage>
        <taxon>Bacteria</taxon>
        <taxon>Pseudomonadati</taxon>
        <taxon>Pseudomonadota</taxon>
        <taxon>Alphaproteobacteria</taxon>
        <taxon>Acetobacterales</taxon>
        <taxon>Acetobacteraceae</taxon>
        <taxon>Sabulicella</taxon>
    </lineage>
</organism>
<sequence>MSQAGKGLPGLRGGDHVGLTVPDLEEATRFFVEVLGAERFYDIGPIEASRDDMARRLGVDPAARVRMLRFLRLGMGLNLELFEYEAPGQSREVPCNSDVGGHHIALYVDDMEAALAHLRAHGVEVMGEPVVRHAGPSAGQSWVYFRAPWGLQFELVSYPGGKAYAHGANRLLWDPRDPGR</sequence>
<dbReference type="Gene3D" id="3.10.180.10">
    <property type="entry name" value="2,3-Dihydroxybiphenyl 1,2-Dioxygenase, domain 1"/>
    <property type="match status" value="1"/>
</dbReference>
<accession>A0ABT3NPZ7</accession>
<name>A0ABT3NPZ7_9PROT</name>
<dbReference type="RefSeq" id="WP_301587844.1">
    <property type="nucleotide sequence ID" value="NZ_JAPFQI010000001.1"/>
</dbReference>
<dbReference type="InterPro" id="IPR037523">
    <property type="entry name" value="VOC_core"/>
</dbReference>
<keyword evidence="1" id="KW-0479">Metal-binding</keyword>
<dbReference type="Proteomes" id="UP001526430">
    <property type="component" value="Unassembled WGS sequence"/>
</dbReference>
<evidence type="ECO:0000256" key="1">
    <source>
        <dbReference type="ARBA" id="ARBA00022723"/>
    </source>
</evidence>
<dbReference type="PROSITE" id="PS51819">
    <property type="entry name" value="VOC"/>
    <property type="match status" value="1"/>
</dbReference>
<dbReference type="InterPro" id="IPR029068">
    <property type="entry name" value="Glyas_Bleomycin-R_OHBP_Dase"/>
</dbReference>
<dbReference type="PANTHER" id="PTHR43048:SF6">
    <property type="entry name" value="BLR8189 PROTEIN"/>
    <property type="match status" value="1"/>
</dbReference>
<proteinExistence type="predicted"/>
<evidence type="ECO:0000313" key="4">
    <source>
        <dbReference type="Proteomes" id="UP001526430"/>
    </source>
</evidence>
<protein>
    <submittedName>
        <fullName evidence="3">VOC family protein</fullName>
    </submittedName>
</protein>
<dbReference type="SUPFAM" id="SSF54593">
    <property type="entry name" value="Glyoxalase/Bleomycin resistance protein/Dihydroxybiphenyl dioxygenase"/>
    <property type="match status" value="1"/>
</dbReference>
<keyword evidence="4" id="KW-1185">Reference proteome</keyword>
<feature type="domain" description="VOC" evidence="2">
    <location>
        <begin position="13"/>
        <end position="158"/>
    </location>
</feature>
<evidence type="ECO:0000259" key="2">
    <source>
        <dbReference type="PROSITE" id="PS51819"/>
    </source>
</evidence>
<evidence type="ECO:0000313" key="3">
    <source>
        <dbReference type="EMBL" id="MCW8084237.1"/>
    </source>
</evidence>
<dbReference type="EMBL" id="JAPFQI010000001">
    <property type="protein sequence ID" value="MCW8084237.1"/>
    <property type="molecule type" value="Genomic_DNA"/>
</dbReference>
<gene>
    <name evidence="3" type="ORF">OF850_01230</name>
</gene>
<dbReference type="PANTHER" id="PTHR43048">
    <property type="entry name" value="METHYLMALONYL-COA EPIMERASE"/>
    <property type="match status" value="1"/>
</dbReference>
<dbReference type="Pfam" id="PF13669">
    <property type="entry name" value="Glyoxalase_4"/>
    <property type="match status" value="1"/>
</dbReference>